<dbReference type="EMBL" id="CP036263">
    <property type="protein sequence ID" value="QDS96932.1"/>
    <property type="molecule type" value="Genomic_DNA"/>
</dbReference>
<evidence type="ECO:0000313" key="2">
    <source>
        <dbReference type="Proteomes" id="UP000319852"/>
    </source>
</evidence>
<proteinExistence type="predicted"/>
<reference evidence="1 2" key="1">
    <citation type="submission" date="2019-02" db="EMBL/GenBank/DDBJ databases">
        <title>Deep-cultivation of Planctomycetes and their phenomic and genomic characterization uncovers novel biology.</title>
        <authorList>
            <person name="Wiegand S."/>
            <person name="Jogler M."/>
            <person name="Boedeker C."/>
            <person name="Pinto D."/>
            <person name="Vollmers J."/>
            <person name="Rivas-Marin E."/>
            <person name="Kohn T."/>
            <person name="Peeters S.H."/>
            <person name="Heuer A."/>
            <person name="Rast P."/>
            <person name="Oberbeckmann S."/>
            <person name="Bunk B."/>
            <person name="Jeske O."/>
            <person name="Meyerdierks A."/>
            <person name="Storesund J.E."/>
            <person name="Kallscheuer N."/>
            <person name="Luecker S."/>
            <person name="Lage O.M."/>
            <person name="Pohl T."/>
            <person name="Merkel B.J."/>
            <person name="Hornburger P."/>
            <person name="Mueller R.-W."/>
            <person name="Bruemmer F."/>
            <person name="Labrenz M."/>
            <person name="Spormann A.M."/>
            <person name="Op den Camp H."/>
            <person name="Overmann J."/>
            <person name="Amann R."/>
            <person name="Jetten M.S.M."/>
            <person name="Mascher T."/>
            <person name="Medema M.H."/>
            <person name="Devos D.P."/>
            <person name="Kaster A.-K."/>
            <person name="Ovreas L."/>
            <person name="Rohde M."/>
            <person name="Galperin M.Y."/>
            <person name="Jogler C."/>
        </authorList>
    </citation>
    <scope>NUCLEOTIDE SEQUENCE [LARGE SCALE GENOMIC DNA]</scope>
    <source>
        <strain evidence="1 2">HG15A2</strain>
    </source>
</reference>
<organism evidence="1 2">
    <name type="scientific">Adhaeretor mobilis</name>
    <dbReference type="NCBI Taxonomy" id="1930276"/>
    <lineage>
        <taxon>Bacteria</taxon>
        <taxon>Pseudomonadati</taxon>
        <taxon>Planctomycetota</taxon>
        <taxon>Planctomycetia</taxon>
        <taxon>Pirellulales</taxon>
        <taxon>Lacipirellulaceae</taxon>
        <taxon>Adhaeretor</taxon>
    </lineage>
</organism>
<dbReference type="KEGG" id="amob:HG15A2_01910"/>
<dbReference type="AlphaFoldDB" id="A0A517MPY7"/>
<sequence>MLMPVGKGERSVSLVFEQGDFALHTEGDLGAKPGTYRVIYRTELDADKLHPTLPKEKGLPQETIVIYHSPQTPPLTIPQNGTEELVVNIDKRTGWTRTLSD</sequence>
<name>A0A517MPY7_9BACT</name>
<accession>A0A517MPY7</accession>
<keyword evidence="2" id="KW-1185">Reference proteome</keyword>
<dbReference type="Proteomes" id="UP000319852">
    <property type="component" value="Chromosome"/>
</dbReference>
<gene>
    <name evidence="1" type="ORF">HG15A2_01910</name>
</gene>
<protein>
    <submittedName>
        <fullName evidence="1">Uncharacterized protein</fullName>
    </submittedName>
</protein>
<evidence type="ECO:0000313" key="1">
    <source>
        <dbReference type="EMBL" id="QDS96932.1"/>
    </source>
</evidence>